<organism evidence="1 2">
    <name type="scientific">Terrihabitans rhizophilus</name>
    <dbReference type="NCBI Taxonomy" id="3092662"/>
    <lineage>
        <taxon>Bacteria</taxon>
        <taxon>Pseudomonadati</taxon>
        <taxon>Pseudomonadota</taxon>
        <taxon>Alphaproteobacteria</taxon>
        <taxon>Hyphomicrobiales</taxon>
        <taxon>Terrihabitans</taxon>
    </lineage>
</organism>
<dbReference type="EMBL" id="JAXAFJ010000005">
    <property type="protein sequence ID" value="MDX6806437.1"/>
    <property type="molecule type" value="Genomic_DNA"/>
</dbReference>
<accession>A0ABU4RNM2</accession>
<evidence type="ECO:0000313" key="2">
    <source>
        <dbReference type="Proteomes" id="UP001274321"/>
    </source>
</evidence>
<sequence length="169" mass="19303">MDETYAFTLNLGHQIDEKARAAAANDNSPGAADFMRRRIMRELKPALDRLGLPLFWFALEISPDGKLHIHGAIAARKHEIPAIEKALCRAGGAWTPVPGSSQVHTKRQFNAEGWFNYCDEDLAKTGRVIDGPLFYIPDELRRRARARYMADRDELIEFLRGENQRRMRP</sequence>
<keyword evidence="2" id="KW-1185">Reference proteome</keyword>
<gene>
    <name evidence="1" type="ORF">SCD90_10195</name>
</gene>
<evidence type="ECO:0008006" key="3">
    <source>
        <dbReference type="Google" id="ProtNLM"/>
    </source>
</evidence>
<name>A0ABU4RNM2_9HYPH</name>
<dbReference type="Proteomes" id="UP001274321">
    <property type="component" value="Unassembled WGS sequence"/>
</dbReference>
<dbReference type="RefSeq" id="WP_319844565.1">
    <property type="nucleotide sequence ID" value="NZ_JAXAFJ010000005.1"/>
</dbReference>
<proteinExistence type="predicted"/>
<comment type="caution">
    <text evidence="1">The sequence shown here is derived from an EMBL/GenBank/DDBJ whole genome shotgun (WGS) entry which is preliminary data.</text>
</comment>
<evidence type="ECO:0000313" key="1">
    <source>
        <dbReference type="EMBL" id="MDX6806437.1"/>
    </source>
</evidence>
<reference evidence="1 2" key="1">
    <citation type="submission" date="2023-11" db="EMBL/GenBank/DDBJ databases">
        <authorList>
            <person name="Bao R."/>
        </authorList>
    </citation>
    <scope>NUCLEOTIDE SEQUENCE [LARGE SCALE GENOMIC DNA]</scope>
    <source>
        <strain evidence="1 2">PJ23</strain>
    </source>
</reference>
<protein>
    <recommendedName>
        <fullName evidence="3">Replication initiation protein</fullName>
    </recommendedName>
</protein>